<evidence type="ECO:0000313" key="3">
    <source>
        <dbReference type="Proteomes" id="UP001589700"/>
    </source>
</evidence>
<accession>A0ABV5JPE0</accession>
<feature type="region of interest" description="Disordered" evidence="1">
    <location>
        <begin position="1"/>
        <end position="22"/>
    </location>
</feature>
<feature type="region of interest" description="Disordered" evidence="1">
    <location>
        <begin position="172"/>
        <end position="219"/>
    </location>
</feature>
<feature type="region of interest" description="Disordered" evidence="1">
    <location>
        <begin position="67"/>
        <end position="87"/>
    </location>
</feature>
<evidence type="ECO:0000313" key="2">
    <source>
        <dbReference type="EMBL" id="MFB9258978.1"/>
    </source>
</evidence>
<keyword evidence="3" id="KW-1185">Reference proteome</keyword>
<evidence type="ECO:0008006" key="4">
    <source>
        <dbReference type="Google" id="ProtNLM"/>
    </source>
</evidence>
<name>A0ABV5JPE0_9ACTN</name>
<sequence length="219" mass="22471">MSTQLSNAWPSNPKLSNIKSASTRPAPRHALLAMPVAALLAVAGCSFGGDDDNTASTVTATVTAPARTGTPAADQDDFDPANCSTDRSGQDINGDVYVRSGQTCVLSDLAVSGDVDVLGDGRLELRNVRVAEDVEAEGHAYVSVTGGEVSGSIELEHGGEAVVENVRIGGSLESEENSGPQRFHGNTIGDDLECEDNAQTPTGGGNQVSGEREGQCSGL</sequence>
<evidence type="ECO:0000256" key="1">
    <source>
        <dbReference type="SAM" id="MobiDB-lite"/>
    </source>
</evidence>
<reference evidence="2 3" key="1">
    <citation type="submission" date="2024-09" db="EMBL/GenBank/DDBJ databases">
        <authorList>
            <person name="Sun Q."/>
            <person name="Mori K."/>
        </authorList>
    </citation>
    <scope>NUCLEOTIDE SEQUENCE [LARGE SCALE GENOMIC DNA]</scope>
    <source>
        <strain evidence="2 3">CCM 7659</strain>
    </source>
</reference>
<feature type="compositionally biased region" description="Basic and acidic residues" evidence="1">
    <location>
        <begin position="210"/>
        <end position="219"/>
    </location>
</feature>
<gene>
    <name evidence="2" type="ORF">ACFFVD_04115</name>
</gene>
<protein>
    <recommendedName>
        <fullName evidence="4">DUF3060 domain-containing protein</fullName>
    </recommendedName>
</protein>
<dbReference type="EMBL" id="JBHMDY010000002">
    <property type="protein sequence ID" value="MFB9258978.1"/>
    <property type="molecule type" value="Genomic_DNA"/>
</dbReference>
<dbReference type="RefSeq" id="WP_241730363.1">
    <property type="nucleotide sequence ID" value="NZ_JAALDM010000298.1"/>
</dbReference>
<organism evidence="2 3">
    <name type="scientific">Dietzia aerolata</name>
    <dbReference type="NCBI Taxonomy" id="595984"/>
    <lineage>
        <taxon>Bacteria</taxon>
        <taxon>Bacillati</taxon>
        <taxon>Actinomycetota</taxon>
        <taxon>Actinomycetes</taxon>
        <taxon>Mycobacteriales</taxon>
        <taxon>Dietziaceae</taxon>
        <taxon>Dietzia</taxon>
    </lineage>
</organism>
<proteinExistence type="predicted"/>
<dbReference type="Proteomes" id="UP001589700">
    <property type="component" value="Unassembled WGS sequence"/>
</dbReference>
<comment type="caution">
    <text evidence="2">The sequence shown here is derived from an EMBL/GenBank/DDBJ whole genome shotgun (WGS) entry which is preliminary data.</text>
</comment>